<dbReference type="InterPro" id="IPR036890">
    <property type="entry name" value="HATPase_C_sf"/>
</dbReference>
<dbReference type="Pfam" id="PF02518">
    <property type="entry name" value="HATPase_c"/>
    <property type="match status" value="1"/>
</dbReference>
<evidence type="ECO:0000313" key="9">
    <source>
        <dbReference type="EMBL" id="SSZ46703.1"/>
    </source>
</evidence>
<gene>
    <name evidence="9" type="primary">senX3</name>
    <name evidence="9" type="ORF">NCTC11661_00354</name>
</gene>
<evidence type="ECO:0000256" key="7">
    <source>
        <dbReference type="SAM" id="Phobius"/>
    </source>
</evidence>
<dbReference type="InterPro" id="IPR005467">
    <property type="entry name" value="His_kinase_dom"/>
</dbReference>
<keyword evidence="7" id="KW-1133">Transmembrane helix</keyword>
<evidence type="ECO:0000256" key="2">
    <source>
        <dbReference type="ARBA" id="ARBA00012438"/>
    </source>
</evidence>
<evidence type="ECO:0000256" key="1">
    <source>
        <dbReference type="ARBA" id="ARBA00000085"/>
    </source>
</evidence>
<dbReference type="AlphaFoldDB" id="A0A376BYI2"/>
<comment type="catalytic activity">
    <reaction evidence="1">
        <text>ATP + protein L-histidine = ADP + protein N-phospho-L-histidine.</text>
        <dbReference type="EC" id="2.7.13.3"/>
    </reaction>
</comment>
<keyword evidence="7" id="KW-0472">Membrane</keyword>
<dbReference type="Pfam" id="PF00512">
    <property type="entry name" value="HisKA"/>
    <property type="match status" value="1"/>
</dbReference>
<evidence type="ECO:0000256" key="5">
    <source>
        <dbReference type="ARBA" id="ARBA00022777"/>
    </source>
</evidence>
<keyword evidence="5 9" id="KW-0418">Kinase</keyword>
<feature type="transmembrane region" description="Helical" evidence="7">
    <location>
        <begin position="6"/>
        <end position="28"/>
    </location>
</feature>
<dbReference type="InterPro" id="IPR004358">
    <property type="entry name" value="Sig_transdc_His_kin-like_C"/>
</dbReference>
<dbReference type="InterPro" id="IPR003594">
    <property type="entry name" value="HATPase_dom"/>
</dbReference>
<keyword evidence="3" id="KW-0597">Phosphoprotein</keyword>
<protein>
    <recommendedName>
        <fullName evidence="2">histidine kinase</fullName>
        <ecNumber evidence="2">2.7.13.3</ecNumber>
    </recommendedName>
</protein>
<feature type="domain" description="Histidine kinase" evidence="8">
    <location>
        <begin position="297"/>
        <end position="515"/>
    </location>
</feature>
<dbReference type="SMART" id="SM00387">
    <property type="entry name" value="HATPase_c"/>
    <property type="match status" value="1"/>
</dbReference>
<evidence type="ECO:0000256" key="4">
    <source>
        <dbReference type="ARBA" id="ARBA00022679"/>
    </source>
</evidence>
<dbReference type="PANTHER" id="PTHR43711">
    <property type="entry name" value="TWO-COMPONENT HISTIDINE KINASE"/>
    <property type="match status" value="1"/>
</dbReference>
<dbReference type="InterPro" id="IPR003661">
    <property type="entry name" value="HisK_dim/P_dom"/>
</dbReference>
<dbReference type="Gene3D" id="3.30.565.10">
    <property type="entry name" value="Histidine kinase-like ATPase, C-terminal domain"/>
    <property type="match status" value="1"/>
</dbReference>
<name>A0A376BYI2_9FLAO</name>
<dbReference type="InterPro" id="IPR036097">
    <property type="entry name" value="HisK_dim/P_sf"/>
</dbReference>
<dbReference type="SUPFAM" id="SSF55874">
    <property type="entry name" value="ATPase domain of HSP90 chaperone/DNA topoisomerase II/histidine kinase"/>
    <property type="match status" value="1"/>
</dbReference>
<dbReference type="Gene3D" id="1.10.287.130">
    <property type="match status" value="1"/>
</dbReference>
<dbReference type="EMBL" id="UFTJ01000001">
    <property type="protein sequence ID" value="SSZ46703.1"/>
    <property type="molecule type" value="Genomic_DNA"/>
</dbReference>
<dbReference type="RefSeq" id="WP_002687034.1">
    <property type="nucleotide sequence ID" value="NZ_UFTJ01000001.1"/>
</dbReference>
<evidence type="ECO:0000256" key="3">
    <source>
        <dbReference type="ARBA" id="ARBA00022553"/>
    </source>
</evidence>
<dbReference type="FunFam" id="3.30.565.10:FF:000006">
    <property type="entry name" value="Sensor histidine kinase WalK"/>
    <property type="match status" value="1"/>
</dbReference>
<dbReference type="PANTHER" id="PTHR43711:SF26">
    <property type="entry name" value="SENSOR HISTIDINE KINASE RCSC"/>
    <property type="match status" value="1"/>
</dbReference>
<accession>A0A376BYI2</accession>
<keyword evidence="6" id="KW-0902">Two-component regulatory system</keyword>
<feature type="transmembrane region" description="Helical" evidence="7">
    <location>
        <begin position="257"/>
        <end position="282"/>
    </location>
</feature>
<keyword evidence="4 9" id="KW-0808">Transferase</keyword>
<dbReference type="InterPro" id="IPR050736">
    <property type="entry name" value="Sensor_HK_Regulatory"/>
</dbReference>
<evidence type="ECO:0000259" key="8">
    <source>
        <dbReference type="PROSITE" id="PS50109"/>
    </source>
</evidence>
<keyword evidence="7" id="KW-0812">Transmembrane</keyword>
<dbReference type="PRINTS" id="PR00344">
    <property type="entry name" value="BCTRLSENSOR"/>
</dbReference>
<proteinExistence type="predicted"/>
<dbReference type="SUPFAM" id="SSF47384">
    <property type="entry name" value="Homodimeric domain of signal transducing histidine kinase"/>
    <property type="match status" value="1"/>
</dbReference>
<dbReference type="Proteomes" id="UP000255515">
    <property type="component" value="Unassembled WGS sequence"/>
</dbReference>
<dbReference type="GO" id="GO:0000155">
    <property type="term" value="F:phosphorelay sensor kinase activity"/>
    <property type="evidence" value="ECO:0007669"/>
    <property type="project" value="InterPro"/>
</dbReference>
<dbReference type="PROSITE" id="PS50109">
    <property type="entry name" value="HIS_KIN"/>
    <property type="match status" value="1"/>
</dbReference>
<dbReference type="CDD" id="cd00082">
    <property type="entry name" value="HisKA"/>
    <property type="match status" value="1"/>
</dbReference>
<sequence>MNKRFIPIISILMSLSVLVFVFLQINWLKEYYSALDQDFSNKVQQTLHDAVEDVNTLEYEKYYNEIYKDFGKTVVATSEQPSSTIIQQTVDSATKKVITFQQNIIEKENLPIENTGDSVNRIKLWTDETITQIKKDTTKRQTLTPEISNSLSSGEYQLKEFLRIEGNNRPIDKRVDKKTLDSVLAFQLKKNGIQSSYGFAIFNDKNELTKISNDEFFHQKTNTPYTTPLFKDNKDQVLYSLSIVFPRKNLSLIRNNLPMLLGTFLSLLTILGIYIVSINYMMKQKKIAEVKTDFINNMSHEFKTPLATISVATDSLANDKIAHDPEKVKYYSNLIKQENLRMKKQVENVLNMSKLERNEVQLFLRETNVRNLIKQIAESFGLIVTQRNGKFIQEFNAEKYMVKIDEFHLSNTLINLLDNANKYSPEIPEITIRTRNEAGWYVIEIADKGIGLETDNKKRIFDKFFREETGNIHNVKGQGLGLSYVKKIIELHKGQIHVESQKGKGSTFTIKLPMG</sequence>
<reference evidence="9 10" key="1">
    <citation type="submission" date="2018-06" db="EMBL/GenBank/DDBJ databases">
        <authorList>
            <consortium name="Pathogen Informatics"/>
            <person name="Doyle S."/>
        </authorList>
    </citation>
    <scope>NUCLEOTIDE SEQUENCE [LARGE SCALE GENOMIC DNA]</scope>
    <source>
        <strain evidence="9 10">NCTC11661</strain>
    </source>
</reference>
<dbReference type="SMART" id="SM00388">
    <property type="entry name" value="HisKA"/>
    <property type="match status" value="1"/>
</dbReference>
<evidence type="ECO:0000313" key="10">
    <source>
        <dbReference type="Proteomes" id="UP000255515"/>
    </source>
</evidence>
<dbReference type="EC" id="2.7.13.3" evidence="2"/>
<evidence type="ECO:0000256" key="6">
    <source>
        <dbReference type="ARBA" id="ARBA00023012"/>
    </source>
</evidence>
<organism evidence="9 10">
    <name type="scientific">Bergeyella zoohelcum</name>
    <dbReference type="NCBI Taxonomy" id="1015"/>
    <lineage>
        <taxon>Bacteria</taxon>
        <taxon>Pseudomonadati</taxon>
        <taxon>Bacteroidota</taxon>
        <taxon>Flavobacteriia</taxon>
        <taxon>Flavobacteriales</taxon>
        <taxon>Weeksellaceae</taxon>
        <taxon>Bergeyella</taxon>
    </lineage>
</organism>